<dbReference type="InterPro" id="IPR023035">
    <property type="entry name" value="Ribosomal_uS9_bac/plastid"/>
</dbReference>
<dbReference type="OrthoDB" id="9803965at2"/>
<dbReference type="Pfam" id="PF00380">
    <property type="entry name" value="Ribosomal_S9"/>
    <property type="match status" value="1"/>
</dbReference>
<gene>
    <name evidence="6" type="ORF">ASU29_007</name>
</gene>
<dbReference type="GO" id="GO:0015935">
    <property type="term" value="C:small ribosomal subunit"/>
    <property type="evidence" value="ECO:0007669"/>
    <property type="project" value="TreeGrafter"/>
</dbReference>
<dbReference type="EMBL" id="CP013211">
    <property type="protein sequence ID" value="ALP69946.1"/>
    <property type="molecule type" value="Genomic_DNA"/>
</dbReference>
<reference evidence="7" key="1">
    <citation type="submission" date="2015-11" db="EMBL/GenBank/DDBJ databases">
        <title>Complete genome sequences of the obligate symbionts Candidatus Sulcia muelleri and Candidatus Nasuia deltocephalinicola from the pestiferous leafhopper, Macrosteles quadripunctulatus (Hemiptera: Cicadellidae).</title>
        <authorList>
            <person name="Bennett G.M."/>
            <person name="Abba S."/>
            <person name="Kube M."/>
            <person name="Marzachi C."/>
        </authorList>
    </citation>
    <scope>NUCLEOTIDE SEQUENCE [LARGE SCALE GENOMIC DNA]</scope>
    <source>
        <strain evidence="7">PUNC</strain>
    </source>
</reference>
<evidence type="ECO:0000313" key="6">
    <source>
        <dbReference type="EMBL" id="ALP69946.1"/>
    </source>
</evidence>
<dbReference type="GO" id="GO:0006412">
    <property type="term" value="P:translation"/>
    <property type="evidence" value="ECO:0007669"/>
    <property type="project" value="InterPro"/>
</dbReference>
<dbReference type="GO" id="GO:0003723">
    <property type="term" value="F:RNA binding"/>
    <property type="evidence" value="ECO:0007669"/>
    <property type="project" value="TreeGrafter"/>
</dbReference>
<keyword evidence="2 4" id="KW-0689">Ribosomal protein</keyword>
<dbReference type="InterPro" id="IPR014721">
    <property type="entry name" value="Ribsml_uS5_D2-typ_fold_subgr"/>
</dbReference>
<dbReference type="GO" id="GO:0005737">
    <property type="term" value="C:cytoplasm"/>
    <property type="evidence" value="ECO:0007669"/>
    <property type="project" value="UniProtKB-ARBA"/>
</dbReference>
<evidence type="ECO:0000256" key="1">
    <source>
        <dbReference type="ARBA" id="ARBA00005251"/>
    </source>
</evidence>
<dbReference type="Gene3D" id="3.30.230.10">
    <property type="match status" value="1"/>
</dbReference>
<dbReference type="PANTHER" id="PTHR21569">
    <property type="entry name" value="RIBOSOMAL PROTEIN S9"/>
    <property type="match status" value="1"/>
</dbReference>
<evidence type="ECO:0000256" key="3">
    <source>
        <dbReference type="ARBA" id="ARBA00023274"/>
    </source>
</evidence>
<proteinExistence type="inferred from homology"/>
<dbReference type="InterPro" id="IPR020568">
    <property type="entry name" value="Ribosomal_Su5_D2-typ_SF"/>
</dbReference>
<evidence type="ECO:0000256" key="2">
    <source>
        <dbReference type="ARBA" id="ARBA00022980"/>
    </source>
</evidence>
<dbReference type="InterPro" id="IPR000754">
    <property type="entry name" value="Ribosomal_uS9"/>
</dbReference>
<protein>
    <recommendedName>
        <fullName evidence="5">30S ribosomal protein S9</fullName>
    </recommendedName>
</protein>
<organism evidence="6 7">
    <name type="scientific">Candidatus Nasuia deltocephalincola</name>
    <dbReference type="NCBI Taxonomy" id="1160784"/>
    <lineage>
        <taxon>Bacteria</taxon>
        <taxon>Pseudomonadati</taxon>
        <taxon>Pseudomonadota</taxon>
        <taxon>Betaproteobacteria</taxon>
        <taxon>Candidatus Nasuia</taxon>
    </lineage>
</organism>
<evidence type="ECO:0000313" key="7">
    <source>
        <dbReference type="Proteomes" id="UP000055684"/>
    </source>
</evidence>
<accession>A0A0S2UP02</accession>
<comment type="similarity">
    <text evidence="1 4">Belongs to the universal ribosomal protein uS9 family.</text>
</comment>
<keyword evidence="3 4" id="KW-0687">Ribonucleoprotein</keyword>
<dbReference type="PROSITE" id="PS00360">
    <property type="entry name" value="RIBOSOMAL_S9"/>
    <property type="match status" value="1"/>
</dbReference>
<dbReference type="AlphaFoldDB" id="A0A0S2UP02"/>
<dbReference type="InterPro" id="IPR020574">
    <property type="entry name" value="Ribosomal_uS9_CS"/>
</dbReference>
<evidence type="ECO:0000256" key="5">
    <source>
        <dbReference type="RuleBase" id="RU003816"/>
    </source>
</evidence>
<sequence>MINLYKGVGKKKNAIVKVFLKKDFKNKIIINNKYKIHNYFNKKINYKLIFIPLLLTNSKNFTILIKVKGGGKCAQVFAICNAISKALLSYNKNFKKILSDNKLLTRDSRMVERKKIGLKKSRKKRQFSKR</sequence>
<name>A0A0S2UP02_9PROT</name>
<reference evidence="6 7" key="2">
    <citation type="journal article" date="2016" name="Genome Announc.">
        <title>Complete Genome Sequences of the Obligate Symbionts 'Candidatus Sulcia muelleri' and 'Ca. Nasuia deltocephalinicola' from the Pestiferous Leafhopper Macrosteles quadripunctulatus (Hemiptera: Cicadellidae).</title>
        <authorList>
            <person name="Bennett G.M."/>
            <person name="Abba S."/>
            <person name="Kube M."/>
            <person name="Marzachi C."/>
        </authorList>
    </citation>
    <scope>NUCLEOTIDE SEQUENCE [LARGE SCALE GENOMIC DNA]</scope>
    <source>
        <strain evidence="6 7">PUNC</strain>
    </source>
</reference>
<dbReference type="SUPFAM" id="SSF54211">
    <property type="entry name" value="Ribosomal protein S5 domain 2-like"/>
    <property type="match status" value="1"/>
</dbReference>
<dbReference type="GO" id="GO:0003735">
    <property type="term" value="F:structural constituent of ribosome"/>
    <property type="evidence" value="ECO:0007669"/>
    <property type="project" value="InterPro"/>
</dbReference>
<dbReference type="Proteomes" id="UP000055684">
    <property type="component" value="Chromosome"/>
</dbReference>
<evidence type="ECO:0000256" key="4">
    <source>
        <dbReference type="RuleBase" id="RU003815"/>
    </source>
</evidence>
<dbReference type="PANTHER" id="PTHR21569:SF1">
    <property type="entry name" value="SMALL RIBOSOMAL SUBUNIT PROTEIN US9M"/>
    <property type="match status" value="1"/>
</dbReference>
<dbReference type="PATRIC" id="fig|1160784.3.peg.7"/>
<dbReference type="NCBIfam" id="NF001099">
    <property type="entry name" value="PRK00132.1"/>
    <property type="match status" value="1"/>
</dbReference>